<feature type="compositionally biased region" description="Low complexity" evidence="1">
    <location>
        <begin position="121"/>
        <end position="130"/>
    </location>
</feature>
<dbReference type="AlphaFoldDB" id="A0A8X8YBX2"/>
<dbReference type="EMBL" id="PNBA02000004">
    <property type="protein sequence ID" value="KAG6427807.1"/>
    <property type="molecule type" value="Genomic_DNA"/>
</dbReference>
<evidence type="ECO:0000313" key="2">
    <source>
        <dbReference type="EMBL" id="KAG6427807.1"/>
    </source>
</evidence>
<comment type="caution">
    <text evidence="2">The sequence shown here is derived from an EMBL/GenBank/DDBJ whole genome shotgun (WGS) entry which is preliminary data.</text>
</comment>
<feature type="region of interest" description="Disordered" evidence="1">
    <location>
        <begin position="1"/>
        <end position="20"/>
    </location>
</feature>
<dbReference type="Proteomes" id="UP000298416">
    <property type="component" value="Unassembled WGS sequence"/>
</dbReference>
<gene>
    <name evidence="2" type="ORF">SASPL_112054</name>
</gene>
<sequence>MGGKRAEFGTSETQVNACSRRPTTDRTRCSWCDLEEKILVVTLKDLATQGWKSDNNFRVGCLDAEMEFDLGGNGVAGEQPSANLEDMSASGVGYGTEELVEDNTSLSEGGSYGSGKKRKTSGGSSTSGKTNTNIDGLVHLLTKLYEDTNDRIQSLSLRIGYEFDLIKARK</sequence>
<proteinExistence type="predicted"/>
<keyword evidence="3" id="KW-1185">Reference proteome</keyword>
<evidence type="ECO:0000256" key="1">
    <source>
        <dbReference type="SAM" id="MobiDB-lite"/>
    </source>
</evidence>
<protein>
    <submittedName>
        <fullName evidence="2">Uncharacterized protein</fullName>
    </submittedName>
</protein>
<feature type="region of interest" description="Disordered" evidence="1">
    <location>
        <begin position="94"/>
        <end position="130"/>
    </location>
</feature>
<reference evidence="2" key="1">
    <citation type="submission" date="2018-01" db="EMBL/GenBank/DDBJ databases">
        <authorList>
            <person name="Mao J.F."/>
        </authorList>
    </citation>
    <scope>NUCLEOTIDE SEQUENCE</scope>
    <source>
        <strain evidence="2">Huo1</strain>
        <tissue evidence="2">Leaf</tissue>
    </source>
</reference>
<evidence type="ECO:0000313" key="3">
    <source>
        <dbReference type="Proteomes" id="UP000298416"/>
    </source>
</evidence>
<reference evidence="2" key="2">
    <citation type="submission" date="2020-08" db="EMBL/GenBank/DDBJ databases">
        <title>Plant Genome Project.</title>
        <authorList>
            <person name="Zhang R.-G."/>
        </authorList>
    </citation>
    <scope>NUCLEOTIDE SEQUENCE</scope>
    <source>
        <strain evidence="2">Huo1</strain>
        <tissue evidence="2">Leaf</tissue>
    </source>
</reference>
<name>A0A8X8YBX2_SALSN</name>
<accession>A0A8X8YBX2</accession>
<organism evidence="2">
    <name type="scientific">Salvia splendens</name>
    <name type="common">Scarlet sage</name>
    <dbReference type="NCBI Taxonomy" id="180675"/>
    <lineage>
        <taxon>Eukaryota</taxon>
        <taxon>Viridiplantae</taxon>
        <taxon>Streptophyta</taxon>
        <taxon>Embryophyta</taxon>
        <taxon>Tracheophyta</taxon>
        <taxon>Spermatophyta</taxon>
        <taxon>Magnoliopsida</taxon>
        <taxon>eudicotyledons</taxon>
        <taxon>Gunneridae</taxon>
        <taxon>Pentapetalae</taxon>
        <taxon>asterids</taxon>
        <taxon>lamiids</taxon>
        <taxon>Lamiales</taxon>
        <taxon>Lamiaceae</taxon>
        <taxon>Nepetoideae</taxon>
        <taxon>Mentheae</taxon>
        <taxon>Salviinae</taxon>
        <taxon>Salvia</taxon>
        <taxon>Salvia subgen. Calosphace</taxon>
        <taxon>core Calosphace</taxon>
    </lineage>
</organism>